<organism evidence="1 2">
    <name type="scientific">Clarias magur</name>
    <name type="common">Asian catfish</name>
    <name type="synonym">Macropteronotus magur</name>
    <dbReference type="NCBI Taxonomy" id="1594786"/>
    <lineage>
        <taxon>Eukaryota</taxon>
        <taxon>Metazoa</taxon>
        <taxon>Chordata</taxon>
        <taxon>Craniata</taxon>
        <taxon>Vertebrata</taxon>
        <taxon>Euteleostomi</taxon>
        <taxon>Actinopterygii</taxon>
        <taxon>Neopterygii</taxon>
        <taxon>Teleostei</taxon>
        <taxon>Ostariophysi</taxon>
        <taxon>Siluriformes</taxon>
        <taxon>Clariidae</taxon>
        <taxon>Clarias</taxon>
    </lineage>
</organism>
<dbReference type="EMBL" id="QNUK01000245">
    <property type="protein sequence ID" value="KAF5897196.1"/>
    <property type="molecule type" value="Genomic_DNA"/>
</dbReference>
<feature type="non-terminal residue" evidence="1">
    <location>
        <position position="52"/>
    </location>
</feature>
<protein>
    <submittedName>
        <fullName evidence="1">Protein transport protein SEC31</fullName>
    </submittedName>
</protein>
<accession>A0A8J4X1G2</accession>
<evidence type="ECO:0000313" key="1">
    <source>
        <dbReference type="EMBL" id="KAF5897196.1"/>
    </source>
</evidence>
<name>A0A8J4X1G2_CLAMG</name>
<dbReference type="Proteomes" id="UP000727407">
    <property type="component" value="Unassembled WGS sequence"/>
</dbReference>
<proteinExistence type="predicted"/>
<comment type="caution">
    <text evidence="1">The sequence shown here is derived from an EMBL/GenBank/DDBJ whole genome shotgun (WGS) entry which is preliminary data.</text>
</comment>
<keyword evidence="2" id="KW-1185">Reference proteome</keyword>
<gene>
    <name evidence="1" type="primary">sec31</name>
    <name evidence="1" type="ORF">DAT39_013088</name>
</gene>
<sequence length="52" mass="6041">MRQLYVWTERRYGEPYSLKTNLHPLKSRQACLTQLSILPCKKLSRTSECAAA</sequence>
<evidence type="ECO:0000313" key="2">
    <source>
        <dbReference type="Proteomes" id="UP000727407"/>
    </source>
</evidence>
<dbReference type="AlphaFoldDB" id="A0A8J4X1G2"/>
<reference evidence="1" key="1">
    <citation type="submission" date="2020-07" db="EMBL/GenBank/DDBJ databases">
        <title>Clarias magur genome sequencing, assembly and annotation.</title>
        <authorList>
            <person name="Kushwaha B."/>
            <person name="Kumar R."/>
            <person name="Das P."/>
            <person name="Joshi C.G."/>
            <person name="Kumar D."/>
            <person name="Nagpure N.S."/>
            <person name="Pandey M."/>
            <person name="Agarwal S."/>
            <person name="Srivastava S."/>
            <person name="Singh M."/>
            <person name="Sahoo L."/>
            <person name="Jayasankar P."/>
            <person name="Meher P.K."/>
            <person name="Koringa P.G."/>
            <person name="Iquebal M.A."/>
            <person name="Das S.P."/>
            <person name="Bit A."/>
            <person name="Patnaik S."/>
            <person name="Patel N."/>
            <person name="Shah T.M."/>
            <person name="Hinsu A."/>
            <person name="Jena J.K."/>
        </authorList>
    </citation>
    <scope>NUCLEOTIDE SEQUENCE</scope>
    <source>
        <strain evidence="1">CIFAMagur01</strain>
        <tissue evidence="1">Testis</tissue>
    </source>
</reference>